<gene>
    <name evidence="3" type="ORF">ACFPJ5_05715</name>
</gene>
<dbReference type="Proteomes" id="UP001596201">
    <property type="component" value="Unassembled WGS sequence"/>
</dbReference>
<dbReference type="Pfam" id="PF23933">
    <property type="entry name" value="DUF7269"/>
    <property type="match status" value="1"/>
</dbReference>
<feature type="transmembrane region" description="Helical" evidence="2">
    <location>
        <begin position="43"/>
        <end position="65"/>
    </location>
</feature>
<organism evidence="3 4">
    <name type="scientific">Salinirubrum litoreum</name>
    <dbReference type="NCBI Taxonomy" id="1126234"/>
    <lineage>
        <taxon>Archaea</taxon>
        <taxon>Methanobacteriati</taxon>
        <taxon>Methanobacteriota</taxon>
        <taxon>Stenosarchaea group</taxon>
        <taxon>Halobacteria</taxon>
        <taxon>Halobacteriales</taxon>
        <taxon>Haloferacaceae</taxon>
        <taxon>Salinirubrum</taxon>
    </lineage>
</organism>
<keyword evidence="2" id="KW-0812">Transmembrane</keyword>
<feature type="transmembrane region" description="Helical" evidence="2">
    <location>
        <begin position="77"/>
        <end position="97"/>
    </location>
</feature>
<protein>
    <submittedName>
        <fullName evidence="3">Uncharacterized protein</fullName>
    </submittedName>
</protein>
<evidence type="ECO:0000256" key="2">
    <source>
        <dbReference type="SAM" id="Phobius"/>
    </source>
</evidence>
<evidence type="ECO:0000256" key="1">
    <source>
        <dbReference type="SAM" id="MobiDB-lite"/>
    </source>
</evidence>
<sequence>MSRRSPGAGRESGSAGTPPSLSRLAGRFTGWVRNALGTNRETLLGGIGVGGLLLAGLLVFAPWLLPTGLLEAVGRGLLANRGAVVLLGVVTVLYAAVTVVPTGGPDDPTEPDDEWFDRVTPTETAWARSVAGREIDVTLAAENDDRDEVVAWRRRYNRREARRQLRSAVVETLIDTRRIDRSAAERLVNTGQWTDAQRAGAFLAGVPGRGSDGVRPPQLPLGTRLRDWLSGEGFDRNVEVTVAELVALRDLRGESRRGRSATEPDSDTSSPAESAADAREVSR</sequence>
<feature type="region of interest" description="Disordered" evidence="1">
    <location>
        <begin position="1"/>
        <end position="22"/>
    </location>
</feature>
<comment type="caution">
    <text evidence="3">The sequence shown here is derived from an EMBL/GenBank/DDBJ whole genome shotgun (WGS) entry which is preliminary data.</text>
</comment>
<dbReference type="RefSeq" id="WP_227228224.1">
    <property type="nucleotide sequence ID" value="NZ_JAJCVJ010000001.1"/>
</dbReference>
<evidence type="ECO:0000313" key="3">
    <source>
        <dbReference type="EMBL" id="MFC5366429.1"/>
    </source>
</evidence>
<dbReference type="EMBL" id="JBHSKX010000001">
    <property type="protein sequence ID" value="MFC5366429.1"/>
    <property type="molecule type" value="Genomic_DNA"/>
</dbReference>
<feature type="compositionally biased region" description="Basic and acidic residues" evidence="1">
    <location>
        <begin position="253"/>
        <end position="262"/>
    </location>
</feature>
<keyword evidence="4" id="KW-1185">Reference proteome</keyword>
<name>A0ABD5R8Z0_9EURY</name>
<reference evidence="3 4" key="1">
    <citation type="journal article" date="2019" name="Int. J. Syst. Evol. Microbiol.">
        <title>The Global Catalogue of Microorganisms (GCM) 10K type strain sequencing project: providing services to taxonomists for standard genome sequencing and annotation.</title>
        <authorList>
            <consortium name="The Broad Institute Genomics Platform"/>
            <consortium name="The Broad Institute Genome Sequencing Center for Infectious Disease"/>
            <person name="Wu L."/>
            <person name="Ma J."/>
        </authorList>
    </citation>
    <scope>NUCLEOTIDE SEQUENCE [LARGE SCALE GENOMIC DNA]</scope>
    <source>
        <strain evidence="3 4">CGMCC 1.12237</strain>
    </source>
</reference>
<feature type="region of interest" description="Disordered" evidence="1">
    <location>
        <begin position="253"/>
        <end position="283"/>
    </location>
</feature>
<accession>A0ABD5R8Z0</accession>
<keyword evidence="2" id="KW-0472">Membrane</keyword>
<proteinExistence type="predicted"/>
<dbReference type="AlphaFoldDB" id="A0ABD5R8Z0"/>
<evidence type="ECO:0000313" key="4">
    <source>
        <dbReference type="Proteomes" id="UP001596201"/>
    </source>
</evidence>
<keyword evidence="2" id="KW-1133">Transmembrane helix</keyword>
<dbReference type="InterPro" id="IPR055693">
    <property type="entry name" value="DUF7269"/>
</dbReference>